<evidence type="ECO:0000256" key="1">
    <source>
        <dbReference type="ARBA" id="ARBA00001933"/>
    </source>
</evidence>
<evidence type="ECO:0000256" key="2">
    <source>
        <dbReference type="ARBA" id="ARBA00001947"/>
    </source>
</evidence>
<evidence type="ECO:0000256" key="9">
    <source>
        <dbReference type="ARBA" id="ARBA00051198"/>
    </source>
</evidence>
<dbReference type="PANTHER" id="PTHR28004:SF2">
    <property type="entry name" value="D-SERINE DEHYDRATASE"/>
    <property type="match status" value="1"/>
</dbReference>
<comment type="cofactor">
    <cofactor evidence="1">
        <name>pyridoxal 5'-phosphate</name>
        <dbReference type="ChEBI" id="CHEBI:597326"/>
    </cofactor>
</comment>
<evidence type="ECO:0000256" key="7">
    <source>
        <dbReference type="ARBA" id="ARBA00022898"/>
    </source>
</evidence>
<evidence type="ECO:0000256" key="8">
    <source>
        <dbReference type="ARBA" id="ARBA00023239"/>
    </source>
</evidence>
<comment type="function">
    <text evidence="10">Catalyzes the conversion of D-serine to pyruvate and ammonia. May play a role in D-serine detoxification.</text>
</comment>
<dbReference type="PANTHER" id="PTHR28004">
    <property type="entry name" value="ZGC:162816-RELATED"/>
    <property type="match status" value="1"/>
</dbReference>
<evidence type="ECO:0000256" key="4">
    <source>
        <dbReference type="ARBA" id="ARBA00022575"/>
    </source>
</evidence>
<keyword evidence="5" id="KW-0479">Metal-binding</keyword>
<dbReference type="SMART" id="SM01119">
    <property type="entry name" value="D-ser_dehydrat"/>
    <property type="match status" value="1"/>
</dbReference>
<dbReference type="InterPro" id="IPR026956">
    <property type="entry name" value="D-ser_dehydrat-like_dom"/>
</dbReference>
<dbReference type="OrthoDB" id="20198at2759"/>
<organism evidence="15 16">
    <name type="scientific">Aspergillus leporis</name>
    <dbReference type="NCBI Taxonomy" id="41062"/>
    <lineage>
        <taxon>Eukaryota</taxon>
        <taxon>Fungi</taxon>
        <taxon>Dikarya</taxon>
        <taxon>Ascomycota</taxon>
        <taxon>Pezizomycotina</taxon>
        <taxon>Eurotiomycetes</taxon>
        <taxon>Eurotiomycetidae</taxon>
        <taxon>Eurotiales</taxon>
        <taxon>Aspergillaceae</taxon>
        <taxon>Aspergillus</taxon>
        <taxon>Aspergillus subgen. Circumdati</taxon>
    </lineage>
</organism>
<dbReference type="FunFam" id="2.40.37.20:FF:000002">
    <property type="entry name" value="D-serine dehydratase"/>
    <property type="match status" value="1"/>
</dbReference>
<evidence type="ECO:0000256" key="11">
    <source>
        <dbReference type="ARBA" id="ARBA00066349"/>
    </source>
</evidence>
<proteinExistence type="inferred from homology"/>
<keyword evidence="6" id="KW-0862">Zinc</keyword>
<dbReference type="AlphaFoldDB" id="A0A5N5XFW7"/>
<evidence type="ECO:0000256" key="6">
    <source>
        <dbReference type="ARBA" id="ARBA00022833"/>
    </source>
</evidence>
<dbReference type="GO" id="GO:0036088">
    <property type="term" value="P:D-serine catabolic process"/>
    <property type="evidence" value="ECO:0007669"/>
    <property type="project" value="TreeGrafter"/>
</dbReference>
<name>A0A5N5XFW7_9EURO</name>
<gene>
    <name evidence="15" type="ORF">BDV29DRAFT_164093</name>
</gene>
<sequence>MDYSLQSHQSFIGRPTKDLPTPSLVLSKHVLEKNTKKLLEDIKTLGISFRPHVKTLKSLEVTRLMLGNGQHRKIVASTLCEIRGALPLAKEGILDEALYGIPIYPSALPHLTQLSASLKISLMVDNPQHIDILESYATTTGSTTPWPVFIKVDVGSHRAGLENSSPALPELVQRVEASPAAEVYGFYCHAGHSYGCRTAEEAGEVLRAEVEGVVSASRLLSIGGDRKVVVSIGSTPTAHVVGQLKGELPAGLELELHAGNYPSNDLQQVCTGLVHESQQAIRILAEVCSVYPERNEALINAGTVALSKETSGAPGFGRVTDSPQWAVVRMTQEHGILGTAGGEKVEEKFRVGQRVWLYCQHACITAAQHHVYYVVDEEDVVTETWVPWKGW</sequence>
<keyword evidence="8" id="KW-0456">Lyase</keyword>
<keyword evidence="4" id="KW-0216">Detoxification</keyword>
<evidence type="ECO:0000256" key="10">
    <source>
        <dbReference type="ARBA" id="ARBA00055764"/>
    </source>
</evidence>
<dbReference type="InterPro" id="IPR051466">
    <property type="entry name" value="D-amino_acid_metab_enzyme"/>
</dbReference>
<dbReference type="FunFam" id="3.20.20.10:FF:000016">
    <property type="entry name" value="D-serine dehydratase"/>
    <property type="match status" value="1"/>
</dbReference>
<dbReference type="InterPro" id="IPR042208">
    <property type="entry name" value="D-ser_dehydrat-like_sf"/>
</dbReference>
<reference evidence="15 16" key="1">
    <citation type="submission" date="2019-04" db="EMBL/GenBank/DDBJ databases">
        <title>Friends and foes A comparative genomics study of 23 Aspergillus species from section Flavi.</title>
        <authorList>
            <consortium name="DOE Joint Genome Institute"/>
            <person name="Kjaerbolling I."/>
            <person name="Vesth T."/>
            <person name="Frisvad J.C."/>
            <person name="Nybo J.L."/>
            <person name="Theobald S."/>
            <person name="Kildgaard S."/>
            <person name="Isbrandt T."/>
            <person name="Kuo A."/>
            <person name="Sato A."/>
            <person name="Lyhne E.K."/>
            <person name="Kogle M.E."/>
            <person name="Wiebenga A."/>
            <person name="Kun R.S."/>
            <person name="Lubbers R.J."/>
            <person name="Makela M.R."/>
            <person name="Barry K."/>
            <person name="Chovatia M."/>
            <person name="Clum A."/>
            <person name="Daum C."/>
            <person name="Haridas S."/>
            <person name="He G."/>
            <person name="LaButti K."/>
            <person name="Lipzen A."/>
            <person name="Mondo S."/>
            <person name="Riley R."/>
            <person name="Salamov A."/>
            <person name="Simmons B.A."/>
            <person name="Magnuson J.K."/>
            <person name="Henrissat B."/>
            <person name="Mortensen U.H."/>
            <person name="Larsen T.O."/>
            <person name="Devries R.P."/>
            <person name="Grigoriev I.V."/>
            <person name="Machida M."/>
            <person name="Baker S.E."/>
            <person name="Andersen M.R."/>
        </authorList>
    </citation>
    <scope>NUCLEOTIDE SEQUENCE [LARGE SCALE GENOMIC DNA]</scope>
    <source>
        <strain evidence="15 16">CBS 151.66</strain>
    </source>
</reference>
<evidence type="ECO:0000313" key="16">
    <source>
        <dbReference type="Proteomes" id="UP000326565"/>
    </source>
</evidence>
<dbReference type="InterPro" id="IPR029066">
    <property type="entry name" value="PLP-binding_barrel"/>
</dbReference>
<dbReference type="GO" id="GO:0046872">
    <property type="term" value="F:metal ion binding"/>
    <property type="evidence" value="ECO:0007669"/>
    <property type="project" value="UniProtKB-KW"/>
</dbReference>
<keyword evidence="7" id="KW-0663">Pyridoxal phosphate</keyword>
<dbReference type="Gene3D" id="3.20.20.10">
    <property type="entry name" value="Alanine racemase"/>
    <property type="match status" value="1"/>
</dbReference>
<dbReference type="InterPro" id="IPR001608">
    <property type="entry name" value="Ala_racemase_N"/>
</dbReference>
<dbReference type="Pfam" id="PF14031">
    <property type="entry name" value="D-ser_dehydrat"/>
    <property type="match status" value="1"/>
</dbReference>
<accession>A0A5N5XFW7</accession>
<dbReference type="Proteomes" id="UP000326565">
    <property type="component" value="Unassembled WGS sequence"/>
</dbReference>
<comment type="catalytic activity">
    <reaction evidence="9">
        <text>D-serine = pyruvate + NH4(+)</text>
        <dbReference type="Rhea" id="RHEA:13977"/>
        <dbReference type="ChEBI" id="CHEBI:15361"/>
        <dbReference type="ChEBI" id="CHEBI:28938"/>
        <dbReference type="ChEBI" id="CHEBI:35247"/>
        <dbReference type="EC" id="4.3.1.18"/>
    </reaction>
    <physiologicalReaction direction="left-to-right" evidence="9">
        <dbReference type="Rhea" id="RHEA:13978"/>
    </physiologicalReaction>
</comment>
<dbReference type="EMBL" id="ML732149">
    <property type="protein sequence ID" value="KAB8079633.1"/>
    <property type="molecule type" value="Genomic_DNA"/>
</dbReference>
<keyword evidence="16" id="KW-1185">Reference proteome</keyword>
<evidence type="ECO:0000256" key="3">
    <source>
        <dbReference type="ARBA" id="ARBA00005323"/>
    </source>
</evidence>
<dbReference type="GO" id="GO:0009636">
    <property type="term" value="P:response to toxic substance"/>
    <property type="evidence" value="ECO:0007669"/>
    <property type="project" value="UniProtKB-KW"/>
</dbReference>
<dbReference type="SUPFAM" id="SSF51419">
    <property type="entry name" value="PLP-binding barrel"/>
    <property type="match status" value="1"/>
</dbReference>
<evidence type="ECO:0000313" key="15">
    <source>
        <dbReference type="EMBL" id="KAB8079633.1"/>
    </source>
</evidence>
<evidence type="ECO:0000256" key="13">
    <source>
        <dbReference type="ARBA" id="ARBA00075219"/>
    </source>
</evidence>
<feature type="domain" description="D-serine dehydratase-like" evidence="14">
    <location>
        <begin position="280"/>
        <end position="376"/>
    </location>
</feature>
<comment type="similarity">
    <text evidence="3">Belongs to the DSD1 family.</text>
</comment>
<dbReference type="CDD" id="cd06817">
    <property type="entry name" value="PLPDE_III_DSD"/>
    <property type="match status" value="1"/>
</dbReference>
<comment type="cofactor">
    <cofactor evidence="2">
        <name>Zn(2+)</name>
        <dbReference type="ChEBI" id="CHEBI:29105"/>
    </cofactor>
</comment>
<dbReference type="Pfam" id="PF01168">
    <property type="entry name" value="Ala_racemase_N"/>
    <property type="match status" value="1"/>
</dbReference>
<evidence type="ECO:0000256" key="12">
    <source>
        <dbReference type="ARBA" id="ARBA00069616"/>
    </source>
</evidence>
<evidence type="ECO:0000259" key="14">
    <source>
        <dbReference type="SMART" id="SM01119"/>
    </source>
</evidence>
<evidence type="ECO:0000256" key="5">
    <source>
        <dbReference type="ARBA" id="ARBA00022723"/>
    </source>
</evidence>
<dbReference type="Gene3D" id="2.40.37.20">
    <property type="entry name" value="D-serine dehydratase-like domain"/>
    <property type="match status" value="1"/>
</dbReference>
<dbReference type="GO" id="GO:0008721">
    <property type="term" value="F:D-serine ammonia-lyase activity"/>
    <property type="evidence" value="ECO:0007669"/>
    <property type="project" value="UniProtKB-EC"/>
</dbReference>
<dbReference type="EC" id="4.3.1.18" evidence="11"/>
<protein>
    <recommendedName>
        <fullName evidence="12">D-serine dehydratase</fullName>
        <ecNumber evidence="11">4.3.1.18</ecNumber>
    </recommendedName>
    <alternativeName>
        <fullName evidence="13">D-serine deaminase</fullName>
    </alternativeName>
</protein>